<name>A0AAF1KMP7_9PROT</name>
<dbReference type="Gene3D" id="3.90.25.10">
    <property type="entry name" value="UDP-galactose 4-epimerase, domain 1"/>
    <property type="match status" value="1"/>
</dbReference>
<feature type="domain" description="NmrA-like" evidence="3">
    <location>
        <begin position="2"/>
        <end position="230"/>
    </location>
</feature>
<sequence length="297" mass="31720">MANTILLAGATGMLGSQIANHLLALPKVRVRLLVRGSASKTELLEPLVDSGAEVIEGDLSDADSLDRATRGVDVIVSALQGGPDVIVDGQVALAKAAKANGVRRMLPSDYALDLFKATPGEHAMFDMRAQADAKIAEIGLEQVNVLQGAFMNVFLPGHGAIDADAGTISFFGDGDRPIEVTSVEDTARMIARVALDRDVKPGKFALAGERISFRQAGEIVARITDHPIRPVSMGSEADLRAAMAKADPEKKVMLAYLLYMTNGQTALTDLQNDHYPDMRFERFADFIARSLPVAAHA</sequence>
<dbReference type="PANTHER" id="PTHR47706:SF1">
    <property type="entry name" value="CIPA-LIKE, PUTATIVE (AFU_ORTHOLOGUE AFUA_1G12460)-RELATED"/>
    <property type="match status" value="1"/>
</dbReference>
<comment type="caution">
    <text evidence="4">The sequence shown here is derived from an EMBL/GenBank/DDBJ whole genome shotgun (WGS) entry which is preliminary data.</text>
</comment>
<reference evidence="4" key="2">
    <citation type="journal article" date="2021" name="Syst. Appl. Microbiol.">
        <title>Roseomonas hellenica sp. nov., isolated from roots of wild-growing Alkanna tinctoria.</title>
        <authorList>
            <person name="Rat A."/>
            <person name="Naranjo H.D."/>
            <person name="Lebbe L."/>
            <person name="Cnockaert M."/>
            <person name="Krigas N."/>
            <person name="Grigoriadou K."/>
            <person name="Maloupa E."/>
            <person name="Willems A."/>
        </authorList>
    </citation>
    <scope>NUCLEOTIDE SEQUENCE</scope>
    <source>
        <strain evidence="4">LMG 28251</strain>
    </source>
</reference>
<dbReference type="GO" id="GO:0016491">
    <property type="term" value="F:oxidoreductase activity"/>
    <property type="evidence" value="ECO:0007669"/>
    <property type="project" value="UniProtKB-KW"/>
</dbReference>
<dbReference type="Proteomes" id="UP001196068">
    <property type="component" value="Unassembled WGS sequence"/>
</dbReference>
<dbReference type="InterPro" id="IPR036291">
    <property type="entry name" value="NAD(P)-bd_dom_sf"/>
</dbReference>
<dbReference type="AlphaFoldDB" id="A0AAF1KMP7"/>
<evidence type="ECO:0000259" key="3">
    <source>
        <dbReference type="Pfam" id="PF05368"/>
    </source>
</evidence>
<reference evidence="4" key="1">
    <citation type="submission" date="2020-01" db="EMBL/GenBank/DDBJ databases">
        <authorList>
            <person name="Rat A."/>
        </authorList>
    </citation>
    <scope>NUCLEOTIDE SEQUENCE</scope>
    <source>
        <strain evidence="4">LMG 28251</strain>
    </source>
</reference>
<dbReference type="SUPFAM" id="SSF51735">
    <property type="entry name" value="NAD(P)-binding Rossmann-fold domains"/>
    <property type="match status" value="1"/>
</dbReference>
<keyword evidence="5" id="KW-1185">Reference proteome</keyword>
<accession>A0AAF1KMP7</accession>
<dbReference type="RefSeq" id="WP_211874636.1">
    <property type="nucleotide sequence ID" value="NZ_JAAEDH010000012.1"/>
</dbReference>
<organism evidence="4 5">
    <name type="scientific">Plastoroseomonas arctica</name>
    <dbReference type="NCBI Taxonomy" id="1509237"/>
    <lineage>
        <taxon>Bacteria</taxon>
        <taxon>Pseudomonadati</taxon>
        <taxon>Pseudomonadota</taxon>
        <taxon>Alphaproteobacteria</taxon>
        <taxon>Acetobacterales</taxon>
        <taxon>Acetobacteraceae</taxon>
        <taxon>Plastoroseomonas</taxon>
    </lineage>
</organism>
<proteinExistence type="predicted"/>
<evidence type="ECO:0000313" key="4">
    <source>
        <dbReference type="EMBL" id="MBR0655799.1"/>
    </source>
</evidence>
<dbReference type="InterPro" id="IPR008030">
    <property type="entry name" value="NmrA-like"/>
</dbReference>
<dbReference type="Pfam" id="PF05368">
    <property type="entry name" value="NmrA"/>
    <property type="match status" value="1"/>
</dbReference>
<dbReference type="EMBL" id="JAAEDH010000012">
    <property type="protein sequence ID" value="MBR0655799.1"/>
    <property type="molecule type" value="Genomic_DNA"/>
</dbReference>
<keyword evidence="1" id="KW-0521">NADP</keyword>
<dbReference type="InterPro" id="IPR051609">
    <property type="entry name" value="NmrA/Isoflavone_reductase-like"/>
</dbReference>
<dbReference type="Gene3D" id="3.40.50.720">
    <property type="entry name" value="NAD(P)-binding Rossmann-like Domain"/>
    <property type="match status" value="1"/>
</dbReference>
<evidence type="ECO:0000313" key="5">
    <source>
        <dbReference type="Proteomes" id="UP001196068"/>
    </source>
</evidence>
<keyword evidence="2" id="KW-0560">Oxidoreductase</keyword>
<protein>
    <submittedName>
        <fullName evidence="4">NmrA family NAD(P)-binding protein</fullName>
    </submittedName>
</protein>
<evidence type="ECO:0000256" key="2">
    <source>
        <dbReference type="ARBA" id="ARBA00023002"/>
    </source>
</evidence>
<gene>
    <name evidence="4" type="ORF">GXW79_12015</name>
</gene>
<evidence type="ECO:0000256" key="1">
    <source>
        <dbReference type="ARBA" id="ARBA00022857"/>
    </source>
</evidence>
<dbReference type="PANTHER" id="PTHR47706">
    <property type="entry name" value="NMRA-LIKE FAMILY PROTEIN"/>
    <property type="match status" value="1"/>
</dbReference>